<keyword evidence="2" id="KW-0732">Signal</keyword>
<dbReference type="PANTHER" id="PTHR30203">
    <property type="entry name" value="OUTER MEMBRANE CATION EFFLUX PROTEIN"/>
    <property type="match status" value="1"/>
</dbReference>
<name>G9ELC7_9GAMM</name>
<dbReference type="PROSITE" id="PS51257">
    <property type="entry name" value="PROKAR_LIPOPROTEIN"/>
    <property type="match status" value="1"/>
</dbReference>
<dbReference type="Gene3D" id="2.20.200.10">
    <property type="entry name" value="Outer membrane efflux proteins (OEP)"/>
    <property type="match status" value="1"/>
</dbReference>
<dbReference type="InParanoid" id="G9ELC7"/>
<dbReference type="Proteomes" id="UP000002770">
    <property type="component" value="Unassembled WGS sequence"/>
</dbReference>
<gene>
    <name evidence="3" type="ORF">LDG_6190</name>
</gene>
<dbReference type="Gene3D" id="1.20.1600.10">
    <property type="entry name" value="Outer membrane efflux proteins (OEP)"/>
    <property type="match status" value="1"/>
</dbReference>
<dbReference type="HOGENOM" id="CLU_012817_13_0_6"/>
<dbReference type="EMBL" id="JH413808">
    <property type="protein sequence ID" value="EHL32016.1"/>
    <property type="molecule type" value="Genomic_DNA"/>
</dbReference>
<keyword evidence="2" id="KW-0564">Palmitate</keyword>
<dbReference type="RefSeq" id="WP_006870127.1">
    <property type="nucleotide sequence ID" value="NZ_JH413808.1"/>
</dbReference>
<dbReference type="Pfam" id="PF02321">
    <property type="entry name" value="OEP"/>
    <property type="match status" value="2"/>
</dbReference>
<dbReference type="PANTHER" id="PTHR30203:SF31">
    <property type="entry name" value="RND EFFLUX SYSTEM, OUTER MEMBRANE LIPOPROTEIN, NODT"/>
    <property type="match status" value="1"/>
</dbReference>
<dbReference type="InterPro" id="IPR010131">
    <property type="entry name" value="MdtP/NodT-like"/>
</dbReference>
<sequence>MLKTLIFFICLLLSACMVGPNYKEPPKQVAMHWAKKNASVKEKSFKDTKWWQEFHDPVLTSIIYQGYHNNLSLQAAGVKVLRARAQLAQAVGGLYPQQQLISGSYNYTRIGGTSFQQILPSSFDTASLGFSANWELDFWGKYRRAIQANDAAFLESLAAYDNALVTLTSDVATTYIKIRTYEEQIRITKANIIVQKMGLRIARARYNAGQASLVDVEQALTELAQTEATLPANVANLQKQKDALAVLLGTIPNGIDSVIQKSQGIPKAPSSVAVGIPKEALARRPDIHQARLEAVGQSASIGATKADLYPALSLSGAFAFSSNNIGQSSITDIFHWANRNIVAGPSLSWPILNYGQITNAVRAQDASFQQALLNYMNVVLKAQQEVQDNITAYIEAKKAAHFLTQANTAAIKSLQLALIRYKEGETDFTPVLNAEQQQLSVQTSLVKAQGDIPQALVALYRALGGGWEIRGGDDVVSQQIKTEMAARTNWGTLLQQPNHQPPVTRKQKIKELYLPKW</sequence>
<evidence type="ECO:0000313" key="3">
    <source>
        <dbReference type="EMBL" id="EHL32016.1"/>
    </source>
</evidence>
<dbReference type="GO" id="GO:0015562">
    <property type="term" value="F:efflux transmembrane transporter activity"/>
    <property type="evidence" value="ECO:0007669"/>
    <property type="project" value="InterPro"/>
</dbReference>
<keyword evidence="2" id="KW-0472">Membrane</keyword>
<keyword evidence="2" id="KW-0812">Transmembrane</keyword>
<evidence type="ECO:0000313" key="4">
    <source>
        <dbReference type="Proteomes" id="UP000002770"/>
    </source>
</evidence>
<protein>
    <recommendedName>
        <fullName evidence="5">Outer membrane efflux protein</fullName>
    </recommendedName>
</protein>
<organism evidence="3 4">
    <name type="scientific">Legionella drancourtii LLAP12</name>
    <dbReference type="NCBI Taxonomy" id="658187"/>
    <lineage>
        <taxon>Bacteria</taxon>
        <taxon>Pseudomonadati</taxon>
        <taxon>Pseudomonadota</taxon>
        <taxon>Gammaproteobacteria</taxon>
        <taxon>Legionellales</taxon>
        <taxon>Legionellaceae</taxon>
        <taxon>Legionella</taxon>
    </lineage>
</organism>
<dbReference type="AlphaFoldDB" id="G9ELC7"/>
<accession>G9ELC7</accession>
<comment type="similarity">
    <text evidence="1 2">Belongs to the outer membrane factor (OMF) (TC 1.B.17) family.</text>
</comment>
<evidence type="ECO:0000256" key="1">
    <source>
        <dbReference type="ARBA" id="ARBA00007613"/>
    </source>
</evidence>
<keyword evidence="4" id="KW-1185">Reference proteome</keyword>
<dbReference type="NCBIfam" id="TIGR01845">
    <property type="entry name" value="outer_NodT"/>
    <property type="match status" value="1"/>
</dbReference>
<dbReference type="OrthoDB" id="9770517at2"/>
<dbReference type="SUPFAM" id="SSF56954">
    <property type="entry name" value="Outer membrane efflux proteins (OEP)"/>
    <property type="match status" value="1"/>
</dbReference>
<reference evidence="3 4" key="1">
    <citation type="journal article" date="2011" name="BMC Genomics">
        <title>Insight into cross-talk between intra-amoebal pathogens.</title>
        <authorList>
            <person name="Gimenez G."/>
            <person name="Bertelli C."/>
            <person name="Moliner C."/>
            <person name="Robert C."/>
            <person name="Raoult D."/>
            <person name="Fournier P.E."/>
            <person name="Greub G."/>
        </authorList>
    </citation>
    <scope>NUCLEOTIDE SEQUENCE [LARGE SCALE GENOMIC DNA]</scope>
    <source>
        <strain evidence="3 4">LLAP12</strain>
    </source>
</reference>
<comment type="subcellular location">
    <subcellularLocation>
        <location evidence="2">Cell outer membrane</location>
        <topology evidence="2">Lipid-anchor</topology>
    </subcellularLocation>
</comment>
<dbReference type="InterPro" id="IPR003423">
    <property type="entry name" value="OMP_efflux"/>
</dbReference>
<proteinExistence type="inferred from homology"/>
<dbReference type="eggNOG" id="COG1538">
    <property type="taxonomic scope" value="Bacteria"/>
</dbReference>
<feature type="signal peptide" evidence="2">
    <location>
        <begin position="1"/>
        <end position="23"/>
    </location>
</feature>
<keyword evidence="2" id="KW-0449">Lipoprotein</keyword>
<dbReference type="STRING" id="658187.LDG_6190"/>
<feature type="chain" id="PRO_5001439435" description="Outer membrane efflux protein" evidence="2">
    <location>
        <begin position="24"/>
        <end position="517"/>
    </location>
</feature>
<keyword evidence="2" id="KW-1134">Transmembrane beta strand</keyword>
<dbReference type="GO" id="GO:0009279">
    <property type="term" value="C:cell outer membrane"/>
    <property type="evidence" value="ECO:0007669"/>
    <property type="project" value="UniProtKB-SubCell"/>
</dbReference>
<evidence type="ECO:0008006" key="5">
    <source>
        <dbReference type="Google" id="ProtNLM"/>
    </source>
</evidence>
<evidence type="ECO:0000256" key="2">
    <source>
        <dbReference type="RuleBase" id="RU362097"/>
    </source>
</evidence>